<name>A0A8D8G563_CULPI</name>
<evidence type="ECO:0000313" key="1">
    <source>
        <dbReference type="EMBL" id="CAG6496842.1"/>
    </source>
</evidence>
<dbReference type="EMBL" id="HBUE01131902">
    <property type="protein sequence ID" value="CAG6496842.1"/>
    <property type="molecule type" value="Transcribed_RNA"/>
</dbReference>
<organism evidence="1">
    <name type="scientific">Culex pipiens</name>
    <name type="common">House mosquito</name>
    <dbReference type="NCBI Taxonomy" id="7175"/>
    <lineage>
        <taxon>Eukaryota</taxon>
        <taxon>Metazoa</taxon>
        <taxon>Ecdysozoa</taxon>
        <taxon>Arthropoda</taxon>
        <taxon>Hexapoda</taxon>
        <taxon>Insecta</taxon>
        <taxon>Pterygota</taxon>
        <taxon>Neoptera</taxon>
        <taxon>Endopterygota</taxon>
        <taxon>Diptera</taxon>
        <taxon>Nematocera</taxon>
        <taxon>Culicoidea</taxon>
        <taxon>Culicidae</taxon>
        <taxon>Culicinae</taxon>
        <taxon>Culicini</taxon>
        <taxon>Culex</taxon>
        <taxon>Culex</taxon>
    </lineage>
</organism>
<reference evidence="1" key="1">
    <citation type="submission" date="2021-05" db="EMBL/GenBank/DDBJ databases">
        <authorList>
            <person name="Alioto T."/>
            <person name="Alioto T."/>
            <person name="Gomez Garrido J."/>
        </authorList>
    </citation>
    <scope>NUCLEOTIDE SEQUENCE</scope>
</reference>
<proteinExistence type="predicted"/>
<protein>
    <submittedName>
        <fullName evidence="1">(northern house mosquito) hypothetical protein</fullName>
    </submittedName>
</protein>
<dbReference type="AlphaFoldDB" id="A0A8D8G563"/>
<accession>A0A8D8G563</accession>
<sequence length="134" mass="15123">MSRICLLWHFPDKSIISRDSSFAVRARNAISMRTRESSLLRLPESSCGAHSAELPLAGPFDGLELKIIEPPYSANRETVSANAKASKLSKSFLLLPVDRCVYVPPTIINKLKMTLRHLCNLYLMCIVHLNNRER</sequence>